<protein>
    <recommendedName>
        <fullName evidence="1">LysR substrate-binding domain-containing protein</fullName>
    </recommendedName>
</protein>
<evidence type="ECO:0000259" key="1">
    <source>
        <dbReference type="Pfam" id="PF03466"/>
    </source>
</evidence>
<reference evidence="2" key="1">
    <citation type="journal article" date="2022" name="Biotechnol. Bioprocess Eng.">
        <title>Pan-genome Analysis Reveals Comparative Genomic Features of Central Metabolic Pathways in Methylorubrum extorquens.</title>
        <authorList>
            <person name="Lee G.M."/>
            <person name="Scott-Nevros Z.K."/>
            <person name="Lee S.-M."/>
            <person name="Kim D."/>
        </authorList>
    </citation>
    <scope>NUCLEOTIDE SEQUENCE</scope>
    <source>
        <strain evidence="2">ATCC 55366</strain>
    </source>
</reference>
<accession>A0AAX3WKA9</accession>
<gene>
    <name evidence="2" type="ORF">KEC54_06705</name>
</gene>
<dbReference type="Proteomes" id="UP001223720">
    <property type="component" value="Chromosome"/>
</dbReference>
<organism evidence="2 3">
    <name type="scientific">Methylorubrum extorquens</name>
    <name type="common">Methylobacterium dichloromethanicum</name>
    <name type="synonym">Methylobacterium extorquens</name>
    <dbReference type="NCBI Taxonomy" id="408"/>
    <lineage>
        <taxon>Bacteria</taxon>
        <taxon>Pseudomonadati</taxon>
        <taxon>Pseudomonadota</taxon>
        <taxon>Alphaproteobacteria</taxon>
        <taxon>Hyphomicrobiales</taxon>
        <taxon>Methylobacteriaceae</taxon>
        <taxon>Methylorubrum</taxon>
    </lineage>
</organism>
<dbReference type="EMBL" id="CP073633">
    <property type="protein sequence ID" value="WHQ71254.1"/>
    <property type="molecule type" value="Genomic_DNA"/>
</dbReference>
<proteinExistence type="predicted"/>
<name>A0AAX3WKA9_METEX</name>
<dbReference type="InterPro" id="IPR005119">
    <property type="entry name" value="LysR_subst-bd"/>
</dbReference>
<dbReference type="RefSeq" id="WP_283535952.1">
    <property type="nucleotide sequence ID" value="NZ_CP073633.1"/>
</dbReference>
<dbReference type="Pfam" id="PF03466">
    <property type="entry name" value="LysR_substrate"/>
    <property type="match status" value="1"/>
</dbReference>
<evidence type="ECO:0000313" key="3">
    <source>
        <dbReference type="Proteomes" id="UP001223720"/>
    </source>
</evidence>
<dbReference type="SUPFAM" id="SSF53850">
    <property type="entry name" value="Periplasmic binding protein-like II"/>
    <property type="match status" value="1"/>
</dbReference>
<evidence type="ECO:0000313" key="2">
    <source>
        <dbReference type="EMBL" id="WHQ71254.1"/>
    </source>
</evidence>
<dbReference type="AlphaFoldDB" id="A0AAX3WKA9"/>
<sequence length="81" mass="9005">MRTELATKHALLLTGIGWGSLPDLLVEDDLAAGRLVRLPVRDWIGNEALRRLPLVAAYRWDCQLGPAGRWLFDRLGPSDAV</sequence>
<dbReference type="Gene3D" id="3.40.190.290">
    <property type="match status" value="1"/>
</dbReference>
<feature type="domain" description="LysR substrate-binding" evidence="1">
    <location>
        <begin position="5"/>
        <end position="75"/>
    </location>
</feature>